<dbReference type="SMART" id="SM00292">
    <property type="entry name" value="BRCT"/>
    <property type="match status" value="3"/>
</dbReference>
<protein>
    <recommendedName>
        <fullName evidence="2">BRCT domain-containing protein</fullName>
    </recommendedName>
</protein>
<feature type="domain" description="BRCT" evidence="2">
    <location>
        <begin position="304"/>
        <end position="395"/>
    </location>
</feature>
<keyword evidence="4" id="KW-1185">Reference proteome</keyword>
<evidence type="ECO:0000313" key="3">
    <source>
        <dbReference type="EMBL" id="KAG0690791.1"/>
    </source>
</evidence>
<dbReference type="InterPro" id="IPR036420">
    <property type="entry name" value="BRCT_dom_sf"/>
</dbReference>
<organism evidence="3 4">
    <name type="scientific">Pichia californica</name>
    <dbReference type="NCBI Taxonomy" id="460514"/>
    <lineage>
        <taxon>Eukaryota</taxon>
        <taxon>Fungi</taxon>
        <taxon>Dikarya</taxon>
        <taxon>Ascomycota</taxon>
        <taxon>Saccharomycotina</taxon>
        <taxon>Pichiomycetes</taxon>
        <taxon>Pichiales</taxon>
        <taxon>Pichiaceae</taxon>
        <taxon>Pichia</taxon>
    </lineage>
</organism>
<dbReference type="Pfam" id="PF12738">
    <property type="entry name" value="PTCB-BRCT"/>
    <property type="match status" value="1"/>
</dbReference>
<dbReference type="Gene3D" id="3.40.50.10190">
    <property type="entry name" value="BRCT domain"/>
    <property type="match status" value="5"/>
</dbReference>
<feature type="non-terminal residue" evidence="3">
    <location>
        <position position="863"/>
    </location>
</feature>
<dbReference type="CDD" id="cd00027">
    <property type="entry name" value="BRCT"/>
    <property type="match status" value="1"/>
</dbReference>
<feature type="domain" description="BRCT" evidence="2">
    <location>
        <begin position="114"/>
        <end position="211"/>
    </location>
</feature>
<dbReference type="InterPro" id="IPR053036">
    <property type="entry name" value="CellCycle_DNARepair_Reg"/>
</dbReference>
<dbReference type="Pfam" id="PF00533">
    <property type="entry name" value="BRCT"/>
    <property type="match status" value="1"/>
</dbReference>
<accession>A0A9P6WPP7</accession>
<feature type="region of interest" description="Disordered" evidence="1">
    <location>
        <begin position="549"/>
        <end position="570"/>
    </location>
</feature>
<dbReference type="Pfam" id="PF16770">
    <property type="entry name" value="RTT107_BRCT_5"/>
    <property type="match status" value="1"/>
</dbReference>
<comment type="caution">
    <text evidence="3">The sequence shown here is derived from an EMBL/GenBank/DDBJ whole genome shotgun (WGS) entry which is preliminary data.</text>
</comment>
<dbReference type="AlphaFoldDB" id="A0A9P6WPP7"/>
<dbReference type="PANTHER" id="PTHR47667">
    <property type="entry name" value="REGULATOR OF TY1 TRANSPOSITION PROTEIN 107"/>
    <property type="match status" value="1"/>
</dbReference>
<dbReference type="EMBL" id="PUHW01000018">
    <property type="protein sequence ID" value="KAG0690791.1"/>
    <property type="molecule type" value="Genomic_DNA"/>
</dbReference>
<dbReference type="InterPro" id="IPR031906">
    <property type="entry name" value="RTT107_BRCT_6"/>
</dbReference>
<proteinExistence type="predicted"/>
<dbReference type="Proteomes" id="UP000697127">
    <property type="component" value="Unassembled WGS sequence"/>
</dbReference>
<reference evidence="3" key="1">
    <citation type="submission" date="2020-11" db="EMBL/GenBank/DDBJ databases">
        <title>Kefir isolates.</title>
        <authorList>
            <person name="Marcisauskas S."/>
            <person name="Kim Y."/>
            <person name="Blasche S."/>
        </authorList>
    </citation>
    <scope>NUCLEOTIDE SEQUENCE</scope>
    <source>
        <strain evidence="3">Olga-1</strain>
    </source>
</reference>
<dbReference type="InterPro" id="IPR001357">
    <property type="entry name" value="BRCT_dom"/>
</dbReference>
<name>A0A9P6WPP7_9ASCO</name>
<evidence type="ECO:0000259" key="2">
    <source>
        <dbReference type="PROSITE" id="PS50172"/>
    </source>
</evidence>
<sequence length="863" mass="98565">MTSGLTLGDIKFLVVKGKGTDELTSASIDELKTGLSSLTSLNLNEVFNFHNDKEIQKMSLSDLSQFTHVISNSIDFPNYEIISIRLMIPVVTPQWLKEIIKNKKIEPLRTYSPNPKHIFKSVSICICGGLTNDDKEILKSAVRIFGGLCFNDLRRTLTHYVTNDINDDNSKLVKAFNDINPDGRQINIVKISWLFDSIFKGTIVSEKLHSFELNKNDSYELTIPKFLKQLKFTISNNLELSDSMKLLFEEIIVKENSKGTIHLTRYIDTTLDISFIQRTFDYFFSLILNKTEELKFDSLLYYPGYKNPVIGMDNTLIATTNYTGDSRIYIEELIIRMGGKFGKTLKTSNTHLVASKHAGMKIEYAENWGVKIINHAWVEDSFVNWKMMDESKYSKLPRDNNDVRLLGDIKFNGFKYSNEKIEENKKNVENGDVIMDSQVDDEGDNQVVLTEESLVTEKRKPIKNKSDIIENSKEVLEKEVLEKKISKDEVQIPSTEEGLNVKEKSIKKNKRKVIEKEKPTVKPVVVDKEVEEVKESKKKIIKKKESKVKEKESNLKEKESKVEEKEPEQSVDEENLIWEIPEYEEKSKPIIPAKRSSSVIVDDTASEKNSKNTTSISKKQMKTDKPYNISAIVTGFDGELSLTDKRKLKKIGISIVDNSNKTLNCIIAPSLLRTQKFLTALSYDPKYIIEPLFLSDVLGTLDSVKKIGEFESISPKVETYNIWEHVNFDKDIKPKRLFHKNTTKEQAIEYMKKPRKGLFDGFAFNLSPGLAGGFDTLKNILKSFGCKQCTLFKDATKNILLNEEKTINHISGVAILVCSIGENKIQKHFIEICTEQKIKYVILEWDVIVTAIFEASLKLTKSN</sequence>
<dbReference type="Pfam" id="PF16771">
    <property type="entry name" value="RTT107_BRCT_6"/>
    <property type="match status" value="1"/>
</dbReference>
<evidence type="ECO:0000256" key="1">
    <source>
        <dbReference type="SAM" id="MobiDB-lite"/>
    </source>
</evidence>
<feature type="domain" description="BRCT" evidence="2">
    <location>
        <begin position="67"/>
        <end position="113"/>
    </location>
</feature>
<dbReference type="SUPFAM" id="SSF52113">
    <property type="entry name" value="BRCT domain"/>
    <property type="match status" value="3"/>
</dbReference>
<dbReference type="PANTHER" id="PTHR47667:SF1">
    <property type="entry name" value="REGULATOR OF TY1 TRANSPOSITION PROTEIN 107"/>
    <property type="match status" value="1"/>
</dbReference>
<gene>
    <name evidence="3" type="ORF">C6P40_001381</name>
</gene>
<dbReference type="PROSITE" id="PS50172">
    <property type="entry name" value="BRCT"/>
    <property type="match status" value="3"/>
</dbReference>
<feature type="compositionally biased region" description="Basic and acidic residues" evidence="1">
    <location>
        <begin position="549"/>
        <end position="568"/>
    </location>
</feature>
<evidence type="ECO:0000313" key="4">
    <source>
        <dbReference type="Proteomes" id="UP000697127"/>
    </source>
</evidence>